<sequence>MTYDYIIIGSGFGGSVSALRLSQKGYKVLVVEKGKWYQAKDFPKTNWNFRKWLWIPRLRFFGIMKLSIFKHVAILSGTGVGGGSLVYANTLPIPKAAFFKTGSWGNLGDWEKDLAPYYQTALKMLGANKNPKLFDGDIGLQKVAETLKLGDKFDATKVAVYFGEANITKPDPYFNGEGPERTGCNFCGACMTGCRNNSKNTLDKNYLYLAQKYGAKIIAEQEVYAVKPIAAENGEKGYEVAIKSSTGIWKKKQKIRSKNVIFSGGVLGTVKLLLKLKTSSLPLLSDRLGEDIRTNNETLVSVSSLDKDKNYSKGVAIGSILDTDKNSHLEIVRYAEGSNAWKLLHLPYVTGKNVLVRLGKICLALFRSPIKYFKIYFVNSWAKKTVVLLFMQTLDSTLKFKRNIFGGMGSTVSSGKKPTPFIKESVQLVKAYSKAINGVSTSFALETLAGIPSTAHVLGGAVMGADREQGVIDKNNKVFGYPNLYVIDGAMISANPGVNPSLSITAIAEHAMDQIPYKSSLS</sequence>
<dbReference type="AlphaFoldDB" id="A0A2W1MVU3"/>
<evidence type="ECO:0000256" key="8">
    <source>
        <dbReference type="ARBA" id="ARBA00023166"/>
    </source>
</evidence>
<evidence type="ECO:0000313" key="19">
    <source>
        <dbReference type="Proteomes" id="UP000249248"/>
    </source>
</evidence>
<dbReference type="PANTHER" id="PTHR47470">
    <property type="entry name" value="CHOLESTEROL OXIDASE"/>
    <property type="match status" value="1"/>
</dbReference>
<keyword evidence="8" id="KW-1207">Sterol metabolism</keyword>
<evidence type="ECO:0000256" key="3">
    <source>
        <dbReference type="ARBA" id="ARBA00022548"/>
    </source>
</evidence>
<keyword evidence="5" id="KW-0274">FAD</keyword>
<keyword evidence="4" id="KW-0285">Flavoprotein</keyword>
<proteinExistence type="inferred from homology"/>
<dbReference type="Proteomes" id="UP000249248">
    <property type="component" value="Unassembled WGS sequence"/>
</dbReference>
<keyword evidence="9" id="KW-0753">Steroid metabolism</keyword>
<keyword evidence="6" id="KW-0560">Oxidoreductase</keyword>
<evidence type="ECO:0000259" key="16">
    <source>
        <dbReference type="Pfam" id="PF00732"/>
    </source>
</evidence>
<reference evidence="18 19" key="1">
    <citation type="submission" date="2018-06" db="EMBL/GenBank/DDBJ databases">
        <title>The draft genome sequence of Crocinitomix sp. SM1701.</title>
        <authorList>
            <person name="Zhang X."/>
        </authorList>
    </citation>
    <scope>NUCLEOTIDE SEQUENCE [LARGE SCALE GENOMIC DNA]</scope>
    <source>
        <strain evidence="18 19">SM1701</strain>
    </source>
</reference>
<dbReference type="GO" id="GO:0008203">
    <property type="term" value="P:cholesterol metabolic process"/>
    <property type="evidence" value="ECO:0007669"/>
    <property type="project" value="UniProtKB-KW"/>
</dbReference>
<gene>
    <name evidence="18" type="ORF">DNU06_15685</name>
</gene>
<keyword evidence="3" id="KW-0153">Cholesterol metabolism</keyword>
<evidence type="ECO:0000256" key="6">
    <source>
        <dbReference type="ARBA" id="ARBA00023002"/>
    </source>
</evidence>
<dbReference type="SUPFAM" id="SSF51905">
    <property type="entry name" value="FAD/NAD(P)-binding domain"/>
    <property type="match status" value="1"/>
</dbReference>
<organism evidence="18 19">
    <name type="scientific">Putridiphycobacter roseus</name>
    <dbReference type="NCBI Taxonomy" id="2219161"/>
    <lineage>
        <taxon>Bacteria</taxon>
        <taxon>Pseudomonadati</taxon>
        <taxon>Bacteroidota</taxon>
        <taxon>Flavobacteriia</taxon>
        <taxon>Flavobacteriales</taxon>
        <taxon>Crocinitomicaceae</taxon>
        <taxon>Putridiphycobacter</taxon>
    </lineage>
</organism>
<evidence type="ECO:0000256" key="9">
    <source>
        <dbReference type="ARBA" id="ARBA00023221"/>
    </source>
</evidence>
<feature type="domain" description="Glucose-methanol-choline oxidoreductase C-terminal" evidence="17">
    <location>
        <begin position="453"/>
        <end position="508"/>
    </location>
</feature>
<dbReference type="Pfam" id="PF13450">
    <property type="entry name" value="NAD_binding_8"/>
    <property type="match status" value="1"/>
</dbReference>
<comment type="similarity">
    <text evidence="2">Belongs to the GMC oxidoreductase family.</text>
</comment>
<evidence type="ECO:0000256" key="1">
    <source>
        <dbReference type="ARBA" id="ARBA00001974"/>
    </source>
</evidence>
<dbReference type="Pfam" id="PF00732">
    <property type="entry name" value="GMC_oxred_N"/>
    <property type="match status" value="1"/>
</dbReference>
<dbReference type="GO" id="GO:0016995">
    <property type="term" value="F:cholesterol oxidase activity"/>
    <property type="evidence" value="ECO:0007669"/>
    <property type="project" value="UniProtKB-EC"/>
</dbReference>
<dbReference type="GO" id="GO:0050660">
    <property type="term" value="F:flavin adenine dinucleotide binding"/>
    <property type="evidence" value="ECO:0007669"/>
    <property type="project" value="InterPro"/>
</dbReference>
<keyword evidence="10" id="KW-0413">Isomerase</keyword>
<dbReference type="OrthoDB" id="9787779at2"/>
<evidence type="ECO:0000256" key="4">
    <source>
        <dbReference type="ARBA" id="ARBA00022630"/>
    </source>
</evidence>
<comment type="pathway">
    <text evidence="12">Steroid metabolism; cholesterol degradation.</text>
</comment>
<dbReference type="EMBL" id="QKSB01000014">
    <property type="protein sequence ID" value="PZE15947.1"/>
    <property type="molecule type" value="Genomic_DNA"/>
</dbReference>
<name>A0A2W1MVU3_9FLAO</name>
<evidence type="ECO:0000256" key="13">
    <source>
        <dbReference type="ARBA" id="ARBA00049723"/>
    </source>
</evidence>
<dbReference type="InterPro" id="IPR000172">
    <property type="entry name" value="GMC_OxRdtase_N"/>
</dbReference>
<protein>
    <recommendedName>
        <fullName evidence="14">Cholesterol oxidase</fullName>
        <ecNumber evidence="13">1.1.3.6</ecNumber>
        <ecNumber evidence="11">5.3.3.1</ecNumber>
    </recommendedName>
    <alternativeName>
        <fullName evidence="15">Cholesterol isomerase</fullName>
    </alternativeName>
</protein>
<evidence type="ECO:0000256" key="7">
    <source>
        <dbReference type="ARBA" id="ARBA00023098"/>
    </source>
</evidence>
<keyword evidence="7" id="KW-0443">Lipid metabolism</keyword>
<evidence type="ECO:0000256" key="14">
    <source>
        <dbReference type="ARBA" id="ARBA00049744"/>
    </source>
</evidence>
<accession>A0A2W1MVU3</accession>
<evidence type="ECO:0000256" key="10">
    <source>
        <dbReference type="ARBA" id="ARBA00023235"/>
    </source>
</evidence>
<dbReference type="InterPro" id="IPR007867">
    <property type="entry name" value="GMC_OxRtase_C"/>
</dbReference>
<evidence type="ECO:0000256" key="5">
    <source>
        <dbReference type="ARBA" id="ARBA00022827"/>
    </source>
</evidence>
<dbReference type="EC" id="5.3.3.1" evidence="11"/>
<dbReference type="GO" id="GO:0004769">
    <property type="term" value="F:steroid Delta-isomerase activity"/>
    <property type="evidence" value="ECO:0007669"/>
    <property type="project" value="UniProtKB-EC"/>
</dbReference>
<dbReference type="Gene3D" id="3.50.50.60">
    <property type="entry name" value="FAD/NAD(P)-binding domain"/>
    <property type="match status" value="3"/>
</dbReference>
<evidence type="ECO:0000256" key="15">
    <source>
        <dbReference type="ARBA" id="ARBA00049778"/>
    </source>
</evidence>
<evidence type="ECO:0000256" key="11">
    <source>
        <dbReference type="ARBA" id="ARBA00038856"/>
    </source>
</evidence>
<evidence type="ECO:0000313" key="18">
    <source>
        <dbReference type="EMBL" id="PZE15947.1"/>
    </source>
</evidence>
<evidence type="ECO:0000259" key="17">
    <source>
        <dbReference type="Pfam" id="PF05199"/>
    </source>
</evidence>
<dbReference type="Pfam" id="PF05199">
    <property type="entry name" value="GMC_oxred_C"/>
    <property type="match status" value="1"/>
</dbReference>
<feature type="domain" description="Glucose-methanol-choline oxidoreductase N-terminal" evidence="16">
    <location>
        <begin position="182"/>
        <end position="274"/>
    </location>
</feature>
<dbReference type="PANTHER" id="PTHR47470:SF1">
    <property type="entry name" value="FAD-DEPENDENT OXIDOREDUCTASE 2 FAD BINDING DOMAIN-CONTAINING PROTEIN"/>
    <property type="match status" value="1"/>
</dbReference>
<keyword evidence="19" id="KW-1185">Reference proteome</keyword>
<comment type="caution">
    <text evidence="18">The sequence shown here is derived from an EMBL/GenBank/DDBJ whole genome shotgun (WGS) entry which is preliminary data.</text>
</comment>
<dbReference type="EC" id="1.1.3.6" evidence="13"/>
<comment type="cofactor">
    <cofactor evidence="1">
        <name>FAD</name>
        <dbReference type="ChEBI" id="CHEBI:57692"/>
    </cofactor>
</comment>
<dbReference type="InterPro" id="IPR036188">
    <property type="entry name" value="FAD/NAD-bd_sf"/>
</dbReference>
<evidence type="ECO:0000256" key="2">
    <source>
        <dbReference type="ARBA" id="ARBA00010790"/>
    </source>
</evidence>
<dbReference type="RefSeq" id="WP_111064449.1">
    <property type="nucleotide sequence ID" value="NZ_JBHUCU010000012.1"/>
</dbReference>
<dbReference type="InterPro" id="IPR052542">
    <property type="entry name" value="Cholesterol_Oxidase"/>
</dbReference>
<evidence type="ECO:0000256" key="12">
    <source>
        <dbReference type="ARBA" id="ARBA00049645"/>
    </source>
</evidence>